<proteinExistence type="inferred from homology"/>
<feature type="binding site" evidence="3">
    <location>
        <position position="59"/>
    </location>
    <ligand>
        <name>phosphate</name>
        <dbReference type="ChEBI" id="CHEBI:43474"/>
    </ligand>
</feature>
<dbReference type="GO" id="GO:0006166">
    <property type="term" value="P:purine ribonucleoside salvage"/>
    <property type="evidence" value="ECO:0007669"/>
    <property type="project" value="UniProtKB-KW"/>
</dbReference>
<feature type="binding site" evidence="3">
    <location>
        <begin position="101"/>
        <end position="102"/>
    </location>
    <ligand>
        <name>phosphate</name>
        <dbReference type="ChEBI" id="CHEBI:43474"/>
    </ligand>
</feature>
<keyword evidence="1 3" id="KW-0328">Glycosyltransferase</keyword>
<evidence type="ECO:0000313" key="6">
    <source>
        <dbReference type="EMBL" id="CAQ02577.1"/>
    </source>
</evidence>
<dbReference type="GO" id="GO:0017061">
    <property type="term" value="F:S-methyl-5-thioadenosine phosphorylase activity"/>
    <property type="evidence" value="ECO:0007669"/>
    <property type="project" value="UniProtKB-UniRule"/>
</dbReference>
<sequence>MILNKVGCARAACGRPGRDARAGLIDWGDDPKEHDVTDTPAPATAASVPRAEVGVIGGSGLYSLLDPATSESHRIQTPFGPTSSEVTVGELAGRRVAFLTRHGADHSVAPHLIDYRANIWALASLGVSAIVSSSAVGGVSPDYPPGSLVLTDQLLDRTWGRPDTFFDAGVVQHLSAADPFDPELHARAAAALVELEGGDRADPAGPLRTSGTVVVIQGPRFSTRAESLWFRQAGAHIVNMTQYPEVVLASELNIGTVNLSFVTDADAGLAPLPGEQGDAVTADLVFARLRDAQPRIVRAIEAVVRAIPDDYRGRPLIDPDAVASVLGRPVTGATGDAGATDPTGARS</sequence>
<feature type="site" description="Important for substrate specificity" evidence="3">
    <location>
        <position position="222"/>
    </location>
</feature>
<keyword evidence="2 3" id="KW-0808">Transferase</keyword>
<dbReference type="Pfam" id="PF01048">
    <property type="entry name" value="PNP_UDP_1"/>
    <property type="match status" value="1"/>
</dbReference>
<reference evidence="6 7" key="1">
    <citation type="journal article" date="2008" name="J. Bacteriol.">
        <title>Genome of the actinomycete plant pathogen Clavibacter michiganensis subsp. sepedonicus suggests recent niche adaptation.</title>
        <authorList>
            <person name="Bentley S.D."/>
            <person name="Corton C."/>
            <person name="Brown S.E."/>
            <person name="Barron A."/>
            <person name="Clark L."/>
            <person name="Doggett J."/>
            <person name="Harris B."/>
            <person name="Ormond D."/>
            <person name="Quail M.A."/>
            <person name="May G."/>
            <person name="Francis D."/>
            <person name="Knudson D."/>
            <person name="Parkhill J."/>
            <person name="Ishimaru C.A."/>
        </authorList>
    </citation>
    <scope>NUCLEOTIDE SEQUENCE [LARGE SCALE GENOMIC DNA]</scope>
    <source>
        <strain evidence="7">ATCC 33113 / DSM 20744 / JCM 9667 / LMG 2889 / ICMP 2535 / C-1</strain>
    </source>
</reference>
<organism evidence="6 7">
    <name type="scientific">Clavibacter sepedonicus</name>
    <name type="common">Clavibacter michiganensis subsp. sepedonicus</name>
    <dbReference type="NCBI Taxonomy" id="31964"/>
    <lineage>
        <taxon>Bacteria</taxon>
        <taxon>Bacillati</taxon>
        <taxon>Actinomycetota</taxon>
        <taxon>Actinomycetes</taxon>
        <taxon>Micrococcales</taxon>
        <taxon>Microbacteriaceae</taxon>
        <taxon>Clavibacter</taxon>
    </lineage>
</organism>
<dbReference type="HAMAP" id="MF_01963">
    <property type="entry name" value="MTAP"/>
    <property type="match status" value="1"/>
</dbReference>
<protein>
    <recommendedName>
        <fullName evidence="3">S-methyl-5'-thioadenosine phosphorylase</fullName>
        <ecNumber evidence="3">2.4.2.28</ecNumber>
    </recommendedName>
    <alternativeName>
        <fullName evidence="3">5'-methylthioadenosine phosphorylase</fullName>
        <shortName evidence="3">MTA phosphorylase</shortName>
        <shortName evidence="3">MTAP</shortName>
    </alternativeName>
</protein>
<feature type="domain" description="Nucleoside phosphorylase" evidence="5">
    <location>
        <begin position="53"/>
        <end position="275"/>
    </location>
</feature>
<evidence type="ECO:0000259" key="5">
    <source>
        <dbReference type="Pfam" id="PF01048"/>
    </source>
</evidence>
<dbReference type="CDD" id="cd09010">
    <property type="entry name" value="MTAP_SsMTAPII_like_MTIP"/>
    <property type="match status" value="1"/>
</dbReference>
<dbReference type="STRING" id="31964.CMS2496"/>
<feature type="region of interest" description="Disordered" evidence="4">
    <location>
        <begin position="328"/>
        <end position="347"/>
    </location>
</feature>
<evidence type="ECO:0000256" key="3">
    <source>
        <dbReference type="HAMAP-Rule" id="MF_01963"/>
    </source>
</evidence>
<dbReference type="PROSITE" id="PS01240">
    <property type="entry name" value="PNP_MTAP_2"/>
    <property type="match status" value="1"/>
</dbReference>
<feature type="binding site" evidence="3">
    <location>
        <begin position="264"/>
        <end position="266"/>
    </location>
    <ligand>
        <name>substrate</name>
    </ligand>
</feature>
<dbReference type="InterPro" id="IPR018099">
    <property type="entry name" value="Purine_phosphorylase-2_CS"/>
</dbReference>
<feature type="binding site" evidence="3">
    <location>
        <position position="241"/>
    </location>
    <ligand>
        <name>phosphate</name>
        <dbReference type="ChEBI" id="CHEBI:43474"/>
    </ligand>
</feature>
<evidence type="ECO:0000256" key="2">
    <source>
        <dbReference type="ARBA" id="ARBA00022679"/>
    </source>
</evidence>
<evidence type="ECO:0000256" key="4">
    <source>
        <dbReference type="SAM" id="MobiDB-lite"/>
    </source>
</evidence>
<name>B0RHL6_CLASE</name>
<dbReference type="KEGG" id="cms:CMS2496"/>
<feature type="binding site" evidence="3">
    <location>
        <position position="240"/>
    </location>
    <ligand>
        <name>substrate</name>
    </ligand>
</feature>
<dbReference type="GO" id="GO:0019509">
    <property type="term" value="P:L-methionine salvage from methylthioadenosine"/>
    <property type="evidence" value="ECO:0007669"/>
    <property type="project" value="UniProtKB-UniRule"/>
</dbReference>
<dbReference type="GO" id="GO:0005829">
    <property type="term" value="C:cytosol"/>
    <property type="evidence" value="ECO:0007669"/>
    <property type="project" value="TreeGrafter"/>
</dbReference>
<keyword evidence="3" id="KW-0660">Purine salvage</keyword>
<dbReference type="PANTHER" id="PTHR42679:SF2">
    <property type="entry name" value="S-METHYL-5'-THIOADENOSINE PHOSPHORYLASE"/>
    <property type="match status" value="1"/>
</dbReference>
<dbReference type="PANTHER" id="PTHR42679">
    <property type="entry name" value="S-METHYL-5'-THIOADENOSINE PHOSPHORYLASE"/>
    <property type="match status" value="1"/>
</dbReference>
<dbReference type="Gene3D" id="3.40.50.1580">
    <property type="entry name" value="Nucleoside phosphorylase domain"/>
    <property type="match status" value="1"/>
</dbReference>
<feature type="binding site" evidence="3">
    <location>
        <begin position="134"/>
        <end position="135"/>
    </location>
    <ligand>
        <name>phosphate</name>
        <dbReference type="ChEBI" id="CHEBI:43474"/>
    </ligand>
</feature>
<evidence type="ECO:0000313" key="7">
    <source>
        <dbReference type="Proteomes" id="UP000001318"/>
    </source>
</evidence>
<dbReference type="InterPro" id="IPR000845">
    <property type="entry name" value="Nucleoside_phosphorylase_d"/>
</dbReference>
<dbReference type="InterPro" id="IPR035994">
    <property type="entry name" value="Nucleoside_phosphorylase_sf"/>
</dbReference>
<dbReference type="SUPFAM" id="SSF53167">
    <property type="entry name" value="Purine and uridine phosphorylases"/>
    <property type="match status" value="1"/>
</dbReference>
<comment type="pathway">
    <text evidence="3">Amino-acid biosynthesis; L-methionine biosynthesis via salvage pathway; S-methyl-5-thio-alpha-D-ribose 1-phosphate from S-methyl-5'-thioadenosine (phosphorylase route): step 1/1.</text>
</comment>
<accession>B0RHL6</accession>
<gene>
    <name evidence="3" type="primary">mtnP</name>
    <name evidence="6" type="ordered locus">CMS2496</name>
</gene>
<dbReference type="HOGENOM" id="CLU_054456_0_2_11"/>
<comment type="subunit">
    <text evidence="3">Homohexamer. Dimer of a homotrimer.</text>
</comment>
<dbReference type="InterPro" id="IPR010044">
    <property type="entry name" value="MTAP"/>
</dbReference>
<dbReference type="EMBL" id="AM849034">
    <property type="protein sequence ID" value="CAQ02577.1"/>
    <property type="molecule type" value="Genomic_DNA"/>
</dbReference>
<keyword evidence="7" id="KW-1185">Reference proteome</keyword>
<comment type="similarity">
    <text evidence="3">Belongs to the PNP/MTAP phosphorylase family. MTAP subfamily.</text>
</comment>
<evidence type="ECO:0000256" key="1">
    <source>
        <dbReference type="ARBA" id="ARBA00022676"/>
    </source>
</evidence>
<comment type="catalytic activity">
    <reaction evidence="3">
        <text>S-methyl-5'-thioadenosine + phosphate = 5-(methylsulfanyl)-alpha-D-ribose 1-phosphate + adenine</text>
        <dbReference type="Rhea" id="RHEA:11852"/>
        <dbReference type="ChEBI" id="CHEBI:16708"/>
        <dbReference type="ChEBI" id="CHEBI:17509"/>
        <dbReference type="ChEBI" id="CHEBI:43474"/>
        <dbReference type="ChEBI" id="CHEBI:58533"/>
        <dbReference type="EC" id="2.4.2.28"/>
    </reaction>
</comment>
<dbReference type="Proteomes" id="UP000001318">
    <property type="component" value="Chromosome"/>
</dbReference>
<dbReference type="UniPathway" id="UPA00904">
    <property type="reaction ID" value="UER00873"/>
</dbReference>
<dbReference type="eggNOG" id="COG0005">
    <property type="taxonomic scope" value="Bacteria"/>
</dbReference>
<dbReference type="AlphaFoldDB" id="B0RHL6"/>
<comment type="function">
    <text evidence="3">Catalyzes the reversible phosphorylation of S-methyl-5'-thioadenosine (MTA) to adenine and 5-methylthioribose-1-phosphate. Involved in the breakdown of MTA, a major by-product of polyamine biosynthesis. Responsible for the first step in the methionine salvage pathway after MTA has been generated from S-adenosylmethionine. Has broad substrate specificity with 6-aminopurine nucleosides as preferred substrates.</text>
</comment>
<dbReference type="EC" id="2.4.2.28" evidence="3"/>
<feature type="site" description="Important for substrate specificity" evidence="3">
    <location>
        <position position="282"/>
    </location>
</feature>